<evidence type="ECO:0000259" key="8">
    <source>
        <dbReference type="PROSITE" id="PS50011"/>
    </source>
</evidence>
<keyword evidence="3" id="KW-0418">Kinase</keyword>
<dbReference type="SMART" id="SM00220">
    <property type="entry name" value="S_TKc"/>
    <property type="match status" value="1"/>
</dbReference>
<organism evidence="9 10">
    <name type="scientific">Ideonella azotifigens</name>
    <dbReference type="NCBI Taxonomy" id="513160"/>
    <lineage>
        <taxon>Bacteria</taxon>
        <taxon>Pseudomonadati</taxon>
        <taxon>Pseudomonadota</taxon>
        <taxon>Betaproteobacteria</taxon>
        <taxon>Burkholderiales</taxon>
        <taxon>Sphaerotilaceae</taxon>
        <taxon>Ideonella</taxon>
    </lineage>
</organism>
<evidence type="ECO:0000256" key="2">
    <source>
        <dbReference type="ARBA" id="ARBA00022741"/>
    </source>
</evidence>
<dbReference type="PANTHER" id="PTHR43289:SF34">
    <property type="entry name" value="SERINE_THREONINE-PROTEIN KINASE YBDM-RELATED"/>
    <property type="match status" value="1"/>
</dbReference>
<dbReference type="SMART" id="SM00028">
    <property type="entry name" value="TPR"/>
    <property type="match status" value="4"/>
</dbReference>
<dbReference type="Pfam" id="PF00069">
    <property type="entry name" value="Pkinase"/>
    <property type="match status" value="1"/>
</dbReference>
<feature type="binding site" evidence="6">
    <location>
        <position position="124"/>
    </location>
    <ligand>
        <name>ATP</name>
        <dbReference type="ChEBI" id="CHEBI:30616"/>
    </ligand>
</feature>
<dbReference type="PROSITE" id="PS50005">
    <property type="entry name" value="TPR"/>
    <property type="match status" value="1"/>
</dbReference>
<name>A0ABP3V6R7_9BURK</name>
<dbReference type="Gene3D" id="1.10.510.10">
    <property type="entry name" value="Transferase(Phosphotransferase) domain 1"/>
    <property type="match status" value="1"/>
</dbReference>
<sequence length="926" mass="101995">MGSADASAVPPREIDKSRWPLLSPLLDELLDLPAEQRQGRLDTLAAHDPELMQDLRELLRREQAQHAADFLATPAPLGPLPGSQQAGQQVGVYTLERVLGQGGMGSVWLASRTDGRYQGQVAIKFLTSGLLGQGDAGRFAREGQILARLAHPHIARLIDAGVSPDGQQPYLVLEYVDGRPIDQHCREHALDLRQRITLFLDVLAAVAHAQHRLILHRDLKPSNILVTAAGEVKLLDFGIAKLLAGDATQPMPTPATELTQRAGNAYTPLYAAPEQVQGGEVTTATDVYALGVLLYQLLSGAHPTEHHTGQHGDTPLERLRALIEVEPKRVSEALHDQAARTAKAGEAGEPNPAQAARQVRELRGDLDTIVAKALKKLPAERYAHAEALADDLRRWLLNEPISARPDSRFYRSAKFVRRHPWGVGASALATLGLATGFGLALWQTHEARHQREQAEGLIEFMLGDLRKKLEPVGRLDVLDAVGEKALAYYADQQLSRLDPDALGRRARALHLMGEVADTQGKLAEAERMFREAADSTAELLARHPKDTQRIFDHAQSVYWVGWVARRRGQLPEAEAQFGSYLQLARQLTQLEPGKLDWRLEEAYAHNNLGVLALDSGRVREALQTFVAARKVWQGIAGEQASHNFDLATAYGWEADAQDALGDYASALQSLQSKIEALRQQPGAEKDRRLQYQLALAETARGDLFVNLGRIDEALHGHESAASQLETLIELEPNNLRWVQEWCLARVKLNDLRRVQSGSLIGFSDPILLARMTRLLTSQNQHAIAQSKWAIALRGSWLLSHLGPKGAGETGSLEKEAREYLATVQRFEDAGNRLSRDQTRVVAEVELRLGDRLVNDPVAAQALWQQASDQLKVGAGSGDHHADALLAHALLRLGQVEQAEVLANALGDSSFRHPLYSELRQRLQHKL</sequence>
<dbReference type="InterPro" id="IPR011009">
    <property type="entry name" value="Kinase-like_dom_sf"/>
</dbReference>
<keyword evidence="2 6" id="KW-0547">Nucleotide-binding</keyword>
<evidence type="ECO:0000256" key="3">
    <source>
        <dbReference type="ARBA" id="ARBA00022777"/>
    </source>
</evidence>
<comment type="caution">
    <text evidence="9">The sequence shown here is derived from an EMBL/GenBank/DDBJ whole genome shotgun (WGS) entry which is preliminary data.</text>
</comment>
<keyword evidence="10" id="KW-1185">Reference proteome</keyword>
<feature type="domain" description="Protein kinase" evidence="8">
    <location>
        <begin position="93"/>
        <end position="396"/>
    </location>
</feature>
<dbReference type="PROSITE" id="PS50011">
    <property type="entry name" value="PROTEIN_KINASE_DOM"/>
    <property type="match status" value="1"/>
</dbReference>
<evidence type="ECO:0000256" key="5">
    <source>
        <dbReference type="PROSITE-ProRule" id="PRU00339"/>
    </source>
</evidence>
<evidence type="ECO:0000256" key="6">
    <source>
        <dbReference type="PROSITE-ProRule" id="PRU10141"/>
    </source>
</evidence>
<dbReference type="EMBL" id="BAAAEW010000011">
    <property type="protein sequence ID" value="GAA0749841.1"/>
    <property type="molecule type" value="Genomic_DNA"/>
</dbReference>
<dbReference type="Gene3D" id="1.25.40.10">
    <property type="entry name" value="Tetratricopeptide repeat domain"/>
    <property type="match status" value="2"/>
</dbReference>
<dbReference type="PANTHER" id="PTHR43289">
    <property type="entry name" value="MITOGEN-ACTIVATED PROTEIN KINASE KINASE KINASE 20-RELATED"/>
    <property type="match status" value="1"/>
</dbReference>
<dbReference type="InterPro" id="IPR019734">
    <property type="entry name" value="TPR_rpt"/>
</dbReference>
<dbReference type="InterPro" id="IPR017441">
    <property type="entry name" value="Protein_kinase_ATP_BS"/>
</dbReference>
<evidence type="ECO:0000256" key="4">
    <source>
        <dbReference type="ARBA" id="ARBA00022840"/>
    </source>
</evidence>
<evidence type="ECO:0000313" key="9">
    <source>
        <dbReference type="EMBL" id="GAA0749841.1"/>
    </source>
</evidence>
<keyword evidence="1" id="KW-0808">Transferase</keyword>
<protein>
    <recommendedName>
        <fullName evidence="8">Protein kinase domain-containing protein</fullName>
    </recommendedName>
</protein>
<feature type="region of interest" description="Disordered" evidence="7">
    <location>
        <begin position="337"/>
        <end position="356"/>
    </location>
</feature>
<dbReference type="RefSeq" id="WP_141287841.1">
    <property type="nucleotide sequence ID" value="NZ_VIDT01000171.1"/>
</dbReference>
<proteinExistence type="predicted"/>
<feature type="repeat" description="TPR" evidence="5">
    <location>
        <begin position="701"/>
        <end position="734"/>
    </location>
</feature>
<dbReference type="Proteomes" id="UP001500279">
    <property type="component" value="Unassembled WGS sequence"/>
</dbReference>
<evidence type="ECO:0000256" key="7">
    <source>
        <dbReference type="SAM" id="MobiDB-lite"/>
    </source>
</evidence>
<reference evidence="10" key="1">
    <citation type="journal article" date="2019" name="Int. J. Syst. Evol. Microbiol.">
        <title>The Global Catalogue of Microorganisms (GCM) 10K type strain sequencing project: providing services to taxonomists for standard genome sequencing and annotation.</title>
        <authorList>
            <consortium name="The Broad Institute Genomics Platform"/>
            <consortium name="The Broad Institute Genome Sequencing Center for Infectious Disease"/>
            <person name="Wu L."/>
            <person name="Ma J."/>
        </authorList>
    </citation>
    <scope>NUCLEOTIDE SEQUENCE [LARGE SCALE GENOMIC DNA]</scope>
    <source>
        <strain evidence="10">JCM 15503</strain>
    </source>
</reference>
<evidence type="ECO:0000256" key="1">
    <source>
        <dbReference type="ARBA" id="ARBA00022679"/>
    </source>
</evidence>
<dbReference type="SUPFAM" id="SSF48452">
    <property type="entry name" value="TPR-like"/>
    <property type="match status" value="1"/>
</dbReference>
<gene>
    <name evidence="9" type="ORF">GCM10009107_20840</name>
</gene>
<accession>A0ABP3V6R7</accession>
<dbReference type="InterPro" id="IPR000719">
    <property type="entry name" value="Prot_kinase_dom"/>
</dbReference>
<keyword evidence="5" id="KW-0802">TPR repeat</keyword>
<dbReference type="InterPro" id="IPR008271">
    <property type="entry name" value="Ser/Thr_kinase_AS"/>
</dbReference>
<evidence type="ECO:0000313" key="10">
    <source>
        <dbReference type="Proteomes" id="UP001500279"/>
    </source>
</evidence>
<dbReference type="SUPFAM" id="SSF56112">
    <property type="entry name" value="Protein kinase-like (PK-like)"/>
    <property type="match status" value="1"/>
</dbReference>
<dbReference type="Gene3D" id="3.30.200.20">
    <property type="entry name" value="Phosphorylase Kinase, domain 1"/>
    <property type="match status" value="1"/>
</dbReference>
<dbReference type="PROSITE" id="PS00107">
    <property type="entry name" value="PROTEIN_KINASE_ATP"/>
    <property type="match status" value="1"/>
</dbReference>
<keyword evidence="4 6" id="KW-0067">ATP-binding</keyword>
<dbReference type="InterPro" id="IPR011990">
    <property type="entry name" value="TPR-like_helical_dom_sf"/>
</dbReference>
<dbReference type="CDD" id="cd14014">
    <property type="entry name" value="STKc_PknB_like"/>
    <property type="match status" value="1"/>
</dbReference>
<dbReference type="PROSITE" id="PS00108">
    <property type="entry name" value="PROTEIN_KINASE_ST"/>
    <property type="match status" value="1"/>
</dbReference>